<accession>A0A4Q5M0R1</accession>
<gene>
    <name evidence="8" type="ORF">EWM59_10285</name>
</gene>
<dbReference type="OrthoDB" id="9783171at2"/>
<evidence type="ECO:0000256" key="6">
    <source>
        <dbReference type="ARBA" id="ARBA00023004"/>
    </source>
</evidence>
<dbReference type="RefSeq" id="WP_130020881.1">
    <property type="nucleotide sequence ID" value="NZ_SEWF01000012.1"/>
</dbReference>
<dbReference type="Proteomes" id="UP000293162">
    <property type="component" value="Unassembled WGS sequence"/>
</dbReference>
<evidence type="ECO:0000313" key="9">
    <source>
        <dbReference type="Proteomes" id="UP000293162"/>
    </source>
</evidence>
<keyword evidence="9" id="KW-1185">Reference proteome</keyword>
<feature type="domain" description="Fe2OG dioxygenase" evidence="7">
    <location>
        <begin position="99"/>
        <end position="198"/>
    </location>
</feature>
<dbReference type="InterPro" id="IPR005123">
    <property type="entry name" value="Oxoglu/Fe-dep_dioxygenase_dom"/>
</dbReference>
<keyword evidence="3" id="KW-0847">Vitamin C</keyword>
<dbReference type="AlphaFoldDB" id="A0A4Q5M0R1"/>
<dbReference type="PROSITE" id="PS51471">
    <property type="entry name" value="FE2OG_OXY"/>
    <property type="match status" value="1"/>
</dbReference>
<evidence type="ECO:0000256" key="3">
    <source>
        <dbReference type="ARBA" id="ARBA00022896"/>
    </source>
</evidence>
<keyword evidence="6" id="KW-0408">Iron</keyword>
<dbReference type="InterPro" id="IPR044862">
    <property type="entry name" value="Pro_4_hyd_alph_FE2OG_OXY"/>
</dbReference>
<protein>
    <submittedName>
        <fullName evidence="8">2OG-Fe(II) oxygenase</fullName>
    </submittedName>
</protein>
<dbReference type="PANTHER" id="PTHR12907:SF26">
    <property type="entry name" value="HIF PROLYL HYDROXYLASE, ISOFORM C"/>
    <property type="match status" value="1"/>
</dbReference>
<dbReference type="GO" id="GO:0031418">
    <property type="term" value="F:L-ascorbic acid binding"/>
    <property type="evidence" value="ECO:0007669"/>
    <property type="project" value="UniProtKB-KW"/>
</dbReference>
<comment type="caution">
    <text evidence="8">The sequence shown here is derived from an EMBL/GenBank/DDBJ whole genome shotgun (WGS) entry which is preliminary data.</text>
</comment>
<dbReference type="InterPro" id="IPR051559">
    <property type="entry name" value="HIF_prolyl_hydroxylases"/>
</dbReference>
<dbReference type="Pfam" id="PF13640">
    <property type="entry name" value="2OG-FeII_Oxy_3"/>
    <property type="match status" value="1"/>
</dbReference>
<dbReference type="SMART" id="SM00702">
    <property type="entry name" value="P4Hc"/>
    <property type="match status" value="1"/>
</dbReference>
<name>A0A4Q5M0R1_9BACT</name>
<dbReference type="GO" id="GO:0008198">
    <property type="term" value="F:ferrous iron binding"/>
    <property type="evidence" value="ECO:0007669"/>
    <property type="project" value="TreeGrafter"/>
</dbReference>
<keyword evidence="4" id="KW-0223">Dioxygenase</keyword>
<sequence>MEETLAFSFESIISQIIEHGYGILDNFLTEEEITELNESFLAHYQAQEFRQAGISKEHEVVKNIRGDEILWLEKEQANAIEIKFLERLEAFMSYVNYTCFLGLRSYEIHYASYPVGTFYKRHLDKFRNDSGRKLSFICYLNQNWQADNGGELVLYLPDKEEIVLPIGGRLVVFESDKIEHEVLPANRERRSLTGWLRNID</sequence>
<reference evidence="8 9" key="1">
    <citation type="submission" date="2019-02" db="EMBL/GenBank/DDBJ databases">
        <title>Bacterial novel species Emticicia sp. 17J42-9 isolated from soil.</title>
        <authorList>
            <person name="Jung H.-Y."/>
        </authorList>
    </citation>
    <scope>NUCLEOTIDE SEQUENCE [LARGE SCALE GENOMIC DNA]</scope>
    <source>
        <strain evidence="8 9">17J42-9</strain>
    </source>
</reference>
<dbReference type="PANTHER" id="PTHR12907">
    <property type="entry name" value="EGL NINE HOMOLOG-RELATED"/>
    <property type="match status" value="1"/>
</dbReference>
<proteinExistence type="predicted"/>
<evidence type="ECO:0000259" key="7">
    <source>
        <dbReference type="PROSITE" id="PS51471"/>
    </source>
</evidence>
<organism evidence="8 9">
    <name type="scientific">Emticicia agri</name>
    <dbReference type="NCBI Taxonomy" id="2492393"/>
    <lineage>
        <taxon>Bacteria</taxon>
        <taxon>Pseudomonadati</taxon>
        <taxon>Bacteroidota</taxon>
        <taxon>Cytophagia</taxon>
        <taxon>Cytophagales</taxon>
        <taxon>Leadbetterellaceae</taxon>
        <taxon>Emticicia</taxon>
    </lineage>
</organism>
<keyword evidence="2" id="KW-0479">Metal-binding</keyword>
<dbReference type="Gene3D" id="2.60.120.620">
    <property type="entry name" value="q2cbj1_9rhob like domain"/>
    <property type="match status" value="1"/>
</dbReference>
<comment type="cofactor">
    <cofactor evidence="1">
        <name>L-ascorbate</name>
        <dbReference type="ChEBI" id="CHEBI:38290"/>
    </cofactor>
</comment>
<keyword evidence="5" id="KW-0560">Oxidoreductase</keyword>
<evidence type="ECO:0000256" key="1">
    <source>
        <dbReference type="ARBA" id="ARBA00001961"/>
    </source>
</evidence>
<dbReference type="EMBL" id="SEWF01000012">
    <property type="protein sequence ID" value="RYU95742.1"/>
    <property type="molecule type" value="Genomic_DNA"/>
</dbReference>
<evidence type="ECO:0000256" key="4">
    <source>
        <dbReference type="ARBA" id="ARBA00022964"/>
    </source>
</evidence>
<dbReference type="InterPro" id="IPR006620">
    <property type="entry name" value="Pro_4_hyd_alph"/>
</dbReference>
<dbReference type="GO" id="GO:0071456">
    <property type="term" value="P:cellular response to hypoxia"/>
    <property type="evidence" value="ECO:0007669"/>
    <property type="project" value="TreeGrafter"/>
</dbReference>
<evidence type="ECO:0000256" key="5">
    <source>
        <dbReference type="ARBA" id="ARBA00023002"/>
    </source>
</evidence>
<evidence type="ECO:0000256" key="2">
    <source>
        <dbReference type="ARBA" id="ARBA00022723"/>
    </source>
</evidence>
<evidence type="ECO:0000313" key="8">
    <source>
        <dbReference type="EMBL" id="RYU95742.1"/>
    </source>
</evidence>
<dbReference type="GO" id="GO:0031543">
    <property type="term" value="F:peptidyl-proline dioxygenase activity"/>
    <property type="evidence" value="ECO:0007669"/>
    <property type="project" value="TreeGrafter"/>
</dbReference>